<gene>
    <name evidence="2" type="ORF">CDO81_23960</name>
</gene>
<keyword evidence="2" id="KW-0489">Methyltransferase</keyword>
<protein>
    <submittedName>
        <fullName evidence="2">SAM-dependent methyltransferase</fullName>
    </submittedName>
</protein>
<dbReference type="InterPro" id="IPR013216">
    <property type="entry name" value="Methyltransf_11"/>
</dbReference>
<dbReference type="InterPro" id="IPR050508">
    <property type="entry name" value="Methyltransf_Superfamily"/>
</dbReference>
<dbReference type="PANTHER" id="PTHR42912">
    <property type="entry name" value="METHYLTRANSFERASE"/>
    <property type="match status" value="1"/>
</dbReference>
<dbReference type="Pfam" id="PF08241">
    <property type="entry name" value="Methyltransf_11"/>
    <property type="match status" value="1"/>
</dbReference>
<sequence length="329" mass="35514">MGGYLAAAQAFYDAAAETPALGACCVQRNDLELPGLVVPSAMEALTFSCGTTVHPGELADAPTALYIGVGGGLEALQFAWFSRRPASVIAVEPAPRMRQAAEANLIQAASLNPWFDPAFVRVMAGDAFALPVPDESVDLVAQNCLFNIFEPADLRRALAEAARVLRPGGRLMMSDPIAERDMPKHLRADDRLRAMCMAGALRFEDYVAEIAAAGFGVIEVRSRKPYRSLERVAFGLDADLALDALDTVSRKTGPYGSVCEAEIFTGRRAVYVGPNDRIESGGVELPRHLPIAVSDRTALRLQTRPEKDVLITPPTWRHAPVRTEVETLA</sequence>
<dbReference type="SUPFAM" id="SSF53335">
    <property type="entry name" value="S-adenosyl-L-methionine-dependent methyltransferases"/>
    <property type="match status" value="1"/>
</dbReference>
<feature type="domain" description="Methyltransferase type 11" evidence="1">
    <location>
        <begin position="65"/>
        <end position="172"/>
    </location>
</feature>
<keyword evidence="3" id="KW-1185">Reference proteome</keyword>
<dbReference type="GO" id="GO:0032259">
    <property type="term" value="P:methylation"/>
    <property type="evidence" value="ECO:0007669"/>
    <property type="project" value="UniProtKB-KW"/>
</dbReference>
<accession>A0A254MZU5</accession>
<evidence type="ECO:0000259" key="1">
    <source>
        <dbReference type="Pfam" id="PF08241"/>
    </source>
</evidence>
<name>A0A254MZU5_9BURK</name>
<keyword evidence="2" id="KW-0808">Transferase</keyword>
<dbReference type="CDD" id="cd02440">
    <property type="entry name" value="AdoMet_MTases"/>
    <property type="match status" value="1"/>
</dbReference>
<dbReference type="Proteomes" id="UP000197446">
    <property type="component" value="Unassembled WGS sequence"/>
</dbReference>
<dbReference type="EMBL" id="NISI01000014">
    <property type="protein sequence ID" value="OWR00864.1"/>
    <property type="molecule type" value="Genomic_DNA"/>
</dbReference>
<dbReference type="AlphaFoldDB" id="A0A254MZU5"/>
<proteinExistence type="predicted"/>
<dbReference type="InterPro" id="IPR029063">
    <property type="entry name" value="SAM-dependent_MTases_sf"/>
</dbReference>
<evidence type="ECO:0000313" key="3">
    <source>
        <dbReference type="Proteomes" id="UP000197446"/>
    </source>
</evidence>
<dbReference type="GO" id="GO:0008757">
    <property type="term" value="F:S-adenosylmethionine-dependent methyltransferase activity"/>
    <property type="evidence" value="ECO:0007669"/>
    <property type="project" value="InterPro"/>
</dbReference>
<dbReference type="PANTHER" id="PTHR42912:SF93">
    <property type="entry name" value="N6-ADENOSINE-METHYLTRANSFERASE TMT1A"/>
    <property type="match status" value="1"/>
</dbReference>
<dbReference type="NCBIfam" id="NF038099">
    <property type="entry name" value="AsSugarArsM"/>
    <property type="match status" value="1"/>
</dbReference>
<comment type="caution">
    <text evidence="2">The sequence shown here is derived from an EMBL/GenBank/DDBJ whole genome shotgun (WGS) entry which is preliminary data.</text>
</comment>
<evidence type="ECO:0000313" key="2">
    <source>
        <dbReference type="EMBL" id="OWR00864.1"/>
    </source>
</evidence>
<reference evidence="2 3" key="1">
    <citation type="journal article" date="2007" name="Int. J. Syst. Evol. Microbiol.">
        <title>Description of Pelomonas aquatica sp. nov. and Pelomonas puraquae sp. nov., isolated from industrial and haemodialysis water.</title>
        <authorList>
            <person name="Gomila M."/>
            <person name="Bowien B."/>
            <person name="Falsen E."/>
            <person name="Moore E.R."/>
            <person name="Lalucat J."/>
        </authorList>
    </citation>
    <scope>NUCLEOTIDE SEQUENCE [LARGE SCALE GENOMIC DNA]</scope>
    <source>
        <strain evidence="2 3">CCUG 52769</strain>
    </source>
</reference>
<organism evidence="2 3">
    <name type="scientific">Roseateles puraquae</name>
    <dbReference type="NCBI Taxonomy" id="431059"/>
    <lineage>
        <taxon>Bacteria</taxon>
        <taxon>Pseudomonadati</taxon>
        <taxon>Pseudomonadota</taxon>
        <taxon>Betaproteobacteria</taxon>
        <taxon>Burkholderiales</taxon>
        <taxon>Sphaerotilaceae</taxon>
        <taxon>Roseateles</taxon>
    </lineage>
</organism>
<dbReference type="Gene3D" id="3.40.50.150">
    <property type="entry name" value="Vaccinia Virus protein VP39"/>
    <property type="match status" value="1"/>
</dbReference>
<dbReference type="OrthoDB" id="9772751at2"/>